<proteinExistence type="evidence at transcript level"/>
<feature type="transmembrane region" description="Helical" evidence="1">
    <location>
        <begin position="51"/>
        <end position="71"/>
    </location>
</feature>
<keyword evidence="1" id="KW-0472">Membrane</keyword>
<keyword evidence="1" id="KW-1133">Transmembrane helix</keyword>
<dbReference type="AlphaFoldDB" id="Q5DEQ4"/>
<sequence>MNNCQTDSVTLKIMEFCRCLLFSYIRISVSIYCISSAPNLIFIVLPWNFLVTSHPCLLLCVCVCMFMCRLYPISKRRKVPMCMCVCGKLSEGSRDFTHTNTHISTYIYLSVIVSPCFSYIITIDISFIVYLFSLVFNYVLLISL</sequence>
<protein>
    <submittedName>
        <fullName evidence="2">SJCHGC06504 protein</fullName>
    </submittedName>
</protein>
<reference evidence="2" key="1">
    <citation type="submission" date="2004-11" db="EMBL/GenBank/DDBJ databases">
        <title>The full-length cDNA sequences of Schistosoma japonicum genes.</title>
        <authorList>
            <person name="Han Z."/>
        </authorList>
    </citation>
    <scope>NUCLEOTIDE SEQUENCE</scope>
</reference>
<name>Q5DEQ4_SCHJA</name>
<dbReference type="EMBL" id="AY813970">
    <property type="protein sequence ID" value="AAW25702.1"/>
    <property type="molecule type" value="mRNA"/>
</dbReference>
<feature type="transmembrane region" description="Helical" evidence="1">
    <location>
        <begin position="103"/>
        <end position="121"/>
    </location>
</feature>
<evidence type="ECO:0000256" key="1">
    <source>
        <dbReference type="SAM" id="Phobius"/>
    </source>
</evidence>
<keyword evidence="1" id="KW-0812">Transmembrane</keyword>
<evidence type="ECO:0000313" key="2">
    <source>
        <dbReference type="EMBL" id="AAW25702.1"/>
    </source>
</evidence>
<organism evidence="2">
    <name type="scientific">Schistosoma japonicum</name>
    <name type="common">Blood fluke</name>
    <dbReference type="NCBI Taxonomy" id="6182"/>
    <lineage>
        <taxon>Eukaryota</taxon>
        <taxon>Metazoa</taxon>
        <taxon>Spiralia</taxon>
        <taxon>Lophotrochozoa</taxon>
        <taxon>Platyhelminthes</taxon>
        <taxon>Trematoda</taxon>
        <taxon>Digenea</taxon>
        <taxon>Strigeidida</taxon>
        <taxon>Schistosomatoidea</taxon>
        <taxon>Schistosomatidae</taxon>
        <taxon>Schistosoma</taxon>
    </lineage>
</organism>
<feature type="transmembrane region" description="Helical" evidence="1">
    <location>
        <begin position="21"/>
        <end position="45"/>
    </location>
</feature>
<reference evidence="2" key="2">
    <citation type="journal article" date="2006" name="PLoS Pathog.">
        <title>New perspectives on host-parasite interplay by comparative transcriptomic and proteomic analyses of Schistosoma japonicum.</title>
        <authorList>
            <person name="Liu F."/>
            <person name="Lu J."/>
            <person name="Hu W."/>
            <person name="Wang S.Y."/>
            <person name="Cui S.J."/>
            <person name="Chi M."/>
            <person name="Yan Q."/>
            <person name="Wang X.R."/>
            <person name="Song H.D."/>
            <person name="Xu X.N."/>
            <person name="Wang J.J."/>
            <person name="Zhang X.L."/>
            <person name="Zhang X."/>
            <person name="Wang Z.Q."/>
            <person name="Xue C.L."/>
            <person name="Brindley P.J."/>
            <person name="McManus D.P."/>
            <person name="Yang P.Y."/>
            <person name="Feng Z."/>
            <person name="Chen Z."/>
            <person name="Han Z.G."/>
        </authorList>
    </citation>
    <scope>NUCLEOTIDE SEQUENCE</scope>
</reference>
<accession>Q5DEQ4</accession>